<proteinExistence type="predicted"/>
<accession>A0A371I1N3</accession>
<dbReference type="PANTHER" id="PTHR35046:SF9">
    <property type="entry name" value="RNA-DIRECTED DNA POLYMERASE"/>
    <property type="match status" value="1"/>
</dbReference>
<dbReference type="OrthoDB" id="1938712at2759"/>
<gene>
    <name evidence="2" type="primary">Tf2-9</name>
    <name evidence="2" type="ORF">CR513_06789</name>
</gene>
<feature type="transmembrane region" description="Helical" evidence="1">
    <location>
        <begin position="148"/>
        <end position="169"/>
    </location>
</feature>
<keyword evidence="1" id="KW-1133">Transmembrane helix</keyword>
<dbReference type="SUPFAM" id="SSF53098">
    <property type="entry name" value="Ribonuclease H-like"/>
    <property type="match status" value="1"/>
</dbReference>
<name>A0A371I1N3_MUCPR</name>
<evidence type="ECO:0000313" key="2">
    <source>
        <dbReference type="EMBL" id="RDY08931.1"/>
    </source>
</evidence>
<comment type="caution">
    <text evidence="2">The sequence shown here is derived from an EMBL/GenBank/DDBJ whole genome shotgun (WGS) entry which is preliminary data.</text>
</comment>
<dbReference type="GO" id="GO:0003676">
    <property type="term" value="F:nucleic acid binding"/>
    <property type="evidence" value="ECO:0007669"/>
    <property type="project" value="InterPro"/>
</dbReference>
<keyword evidence="1" id="KW-0472">Membrane</keyword>
<feature type="non-terminal residue" evidence="2">
    <location>
        <position position="1"/>
    </location>
</feature>
<dbReference type="EMBL" id="QJKJ01001179">
    <property type="protein sequence ID" value="RDY08931.1"/>
    <property type="molecule type" value="Genomic_DNA"/>
</dbReference>
<dbReference type="PANTHER" id="PTHR35046">
    <property type="entry name" value="ZINC KNUCKLE (CCHC-TYPE) FAMILY PROTEIN"/>
    <property type="match status" value="1"/>
</dbReference>
<reference evidence="2" key="1">
    <citation type="submission" date="2018-05" db="EMBL/GenBank/DDBJ databases">
        <title>Draft genome of Mucuna pruriens seed.</title>
        <authorList>
            <person name="Nnadi N.E."/>
            <person name="Vos R."/>
            <person name="Hasami M.H."/>
            <person name="Devisetty U.K."/>
            <person name="Aguiy J.C."/>
        </authorList>
    </citation>
    <scope>NUCLEOTIDE SEQUENCE [LARGE SCALE GENOMIC DNA]</scope>
    <source>
        <strain evidence="2">JCA_2017</strain>
    </source>
</reference>
<sequence length="171" mass="19878">MVCILHSIPTSPWVNIFMDFVLGLPRSKGSRGSIFVVVDRFSNMANFIPFHSKMAHFIIFHSKMAHFITFRKVDDACHGPIFSLGRDSKFLKFLGNFWRTLYNGKIESVNRTLPKLLRCFVKKGFEILGRMTIEFSYNRIVNSTTHSPLSWCLVLIHYPHLICCLYLIFLL</sequence>
<organism evidence="2 3">
    <name type="scientific">Mucuna pruriens</name>
    <name type="common">Velvet bean</name>
    <name type="synonym">Dolichos pruriens</name>
    <dbReference type="NCBI Taxonomy" id="157652"/>
    <lineage>
        <taxon>Eukaryota</taxon>
        <taxon>Viridiplantae</taxon>
        <taxon>Streptophyta</taxon>
        <taxon>Embryophyta</taxon>
        <taxon>Tracheophyta</taxon>
        <taxon>Spermatophyta</taxon>
        <taxon>Magnoliopsida</taxon>
        <taxon>eudicotyledons</taxon>
        <taxon>Gunneridae</taxon>
        <taxon>Pentapetalae</taxon>
        <taxon>rosids</taxon>
        <taxon>fabids</taxon>
        <taxon>Fabales</taxon>
        <taxon>Fabaceae</taxon>
        <taxon>Papilionoideae</taxon>
        <taxon>50 kb inversion clade</taxon>
        <taxon>NPAAA clade</taxon>
        <taxon>indigoferoid/millettioid clade</taxon>
        <taxon>Phaseoleae</taxon>
        <taxon>Mucuna</taxon>
    </lineage>
</organism>
<evidence type="ECO:0000256" key="1">
    <source>
        <dbReference type="SAM" id="Phobius"/>
    </source>
</evidence>
<dbReference type="STRING" id="157652.A0A371I1N3"/>
<dbReference type="Gene3D" id="3.30.420.10">
    <property type="entry name" value="Ribonuclease H-like superfamily/Ribonuclease H"/>
    <property type="match status" value="1"/>
</dbReference>
<evidence type="ECO:0000313" key="3">
    <source>
        <dbReference type="Proteomes" id="UP000257109"/>
    </source>
</evidence>
<dbReference type="Proteomes" id="UP000257109">
    <property type="component" value="Unassembled WGS sequence"/>
</dbReference>
<keyword evidence="1" id="KW-0812">Transmembrane</keyword>
<dbReference type="InterPro" id="IPR012337">
    <property type="entry name" value="RNaseH-like_sf"/>
</dbReference>
<dbReference type="AlphaFoldDB" id="A0A371I1N3"/>
<dbReference type="InterPro" id="IPR036397">
    <property type="entry name" value="RNaseH_sf"/>
</dbReference>
<keyword evidence="3" id="KW-1185">Reference proteome</keyword>
<protein>
    <submittedName>
        <fullName evidence="2">Tf2-9</fullName>
    </submittedName>
</protein>